<feature type="compositionally biased region" description="Basic and acidic residues" evidence="6">
    <location>
        <begin position="20"/>
        <end position="32"/>
    </location>
</feature>
<dbReference type="InterPro" id="IPR011989">
    <property type="entry name" value="ARM-like"/>
</dbReference>
<reference evidence="8 9" key="1">
    <citation type="journal article" date="2018" name="Gigascience">
        <title>Genomes of trombidid mites reveal novel predicted allergens and laterally-transferred genes associated with secondary metabolism.</title>
        <authorList>
            <person name="Dong X."/>
            <person name="Chaisiri K."/>
            <person name="Xia D."/>
            <person name="Armstrong S.D."/>
            <person name="Fang Y."/>
            <person name="Donnelly M.J."/>
            <person name="Kadowaki T."/>
            <person name="McGarry J.W."/>
            <person name="Darby A.C."/>
            <person name="Makepeace B.L."/>
        </authorList>
    </citation>
    <scope>NUCLEOTIDE SEQUENCE [LARGE SCALE GENOMIC DNA]</scope>
    <source>
        <strain evidence="8">UoL-UT</strain>
    </source>
</reference>
<dbReference type="Pfam" id="PF00400">
    <property type="entry name" value="WD40"/>
    <property type="match status" value="6"/>
</dbReference>
<dbReference type="PROSITE" id="PS50294">
    <property type="entry name" value="WD_REPEATS_REGION"/>
    <property type="match status" value="3"/>
</dbReference>
<proteinExistence type="predicted"/>
<evidence type="ECO:0000259" key="7">
    <source>
        <dbReference type="Pfam" id="PF08609"/>
    </source>
</evidence>
<feature type="repeat" description="WD" evidence="5">
    <location>
        <begin position="310"/>
        <end position="350"/>
    </location>
</feature>
<evidence type="ECO:0000256" key="5">
    <source>
        <dbReference type="PROSITE-ProRule" id="PRU00221"/>
    </source>
</evidence>
<evidence type="ECO:0000256" key="1">
    <source>
        <dbReference type="ARBA" id="ARBA00004123"/>
    </source>
</evidence>
<dbReference type="Gene3D" id="1.25.10.10">
    <property type="entry name" value="Leucine-rich Repeat Variant"/>
    <property type="match status" value="1"/>
</dbReference>
<dbReference type="Pfam" id="PF08609">
    <property type="entry name" value="Fes1"/>
    <property type="match status" value="1"/>
</dbReference>
<feature type="repeat" description="WD" evidence="5">
    <location>
        <begin position="227"/>
        <end position="268"/>
    </location>
</feature>
<dbReference type="PANTHER" id="PTHR19865">
    <property type="entry name" value="U3 SMALL NUCLEOLAR RNA INTERACTING PROTEIN 2"/>
    <property type="match status" value="1"/>
</dbReference>
<feature type="repeat" description="WD" evidence="5">
    <location>
        <begin position="185"/>
        <end position="226"/>
    </location>
</feature>
<feature type="compositionally biased region" description="Acidic residues" evidence="6">
    <location>
        <begin position="34"/>
        <end position="43"/>
    </location>
</feature>
<dbReference type="GO" id="GO:0032040">
    <property type="term" value="C:small-subunit processome"/>
    <property type="evidence" value="ECO:0007669"/>
    <property type="project" value="TreeGrafter"/>
</dbReference>
<keyword evidence="4" id="KW-0539">Nucleus</keyword>
<gene>
    <name evidence="8" type="ORF">B4U80_09169</name>
</gene>
<dbReference type="AlphaFoldDB" id="A0A443SQ73"/>
<evidence type="ECO:0000256" key="4">
    <source>
        <dbReference type="ARBA" id="ARBA00023242"/>
    </source>
</evidence>
<dbReference type="PANTHER" id="PTHR19865:SF0">
    <property type="entry name" value="U3 SMALL NUCLEOLAR RNA-INTERACTING PROTEIN 2"/>
    <property type="match status" value="1"/>
</dbReference>
<dbReference type="PROSITE" id="PS00678">
    <property type="entry name" value="WD_REPEATS_1"/>
    <property type="match status" value="1"/>
</dbReference>
<dbReference type="VEuPathDB" id="VectorBase:LDEU002360"/>
<dbReference type="Gene3D" id="2.130.10.10">
    <property type="entry name" value="YVTN repeat-like/Quinoprotein amine dehydrogenase"/>
    <property type="match status" value="1"/>
</dbReference>
<feature type="compositionally biased region" description="Basic residues" evidence="6">
    <location>
        <begin position="7"/>
        <end position="19"/>
    </location>
</feature>
<comment type="caution">
    <text evidence="8">The sequence shown here is derived from an EMBL/GenBank/DDBJ whole genome shotgun (WGS) entry which is preliminary data.</text>
</comment>
<keyword evidence="3" id="KW-0677">Repeat</keyword>
<dbReference type="SUPFAM" id="SSF50978">
    <property type="entry name" value="WD40 repeat-like"/>
    <property type="match status" value="1"/>
</dbReference>
<dbReference type="InterPro" id="IPR013918">
    <property type="entry name" value="Nucleotide_exch_fac_Fes1"/>
</dbReference>
<evidence type="ECO:0000313" key="8">
    <source>
        <dbReference type="EMBL" id="RWS29678.1"/>
    </source>
</evidence>
<dbReference type="PRINTS" id="PR00320">
    <property type="entry name" value="GPROTEINBRPT"/>
</dbReference>
<sequence>MSFFIRKANKVKNTKNRKKNTVEEKKKARVTDEVSSESEAEFVDDSRFSKKRTADFNSESEEETAQEKKVRLAKKYLETIEKEEKEKAENEDYDDSAIGRRLKDEVLEKSGHLFKKVADNYLKSDLEDSRCFKNGHKLSVTCVCVSSNLKYLYSASKDCSVVQWCFQTCKKLKVISGVKKGNVDVFGHKSCVNCIAISSDDKFLATGCQSSTIIIWNAAAMEFIKSFSGHRAAITGLAFRKGFHSLFSCSADKSVKVWNLDEMSYIETLFGHEAPLTAIDSLTRERAITAGGSDCTIRLWKIVEESQLVFHGHTQSIDCFKLIDEQHFVTGGQDGSIALWDISKKRPVSKIINAHGSSQSVSNWITSIASFVNTDLFVSGSSDGEIRFWKCCDFKKIEPLFMFATMDDDQRERSVRNMQSLLRFCVGETSGTETTAAESQENVMSQERRSFLEGAFAGIQNVVEEMRKRICVVREYLQSGNNAQEALTALDDLLEFVSEIDNASDFHKIGGFDIFSPAISSSNSALQIRSCDLLAEIVQNNEYCQNAAIEYNLLELLVKTVDKDPDEEVKVKALYALSCLIRGNDAIQSQFESKCDGLSVLLRALQTNTESNKLRIKASFILTALCQEQPKFRHTLLNMGFVEQIVALLHEPHDKSHEFLLAALYALVSEHKESLTECRRSQLKLEMLLRQRIQLLNEKDEFREESEYCQQMLRLCFDNEEDSN</sequence>
<dbReference type="SMART" id="SM00320">
    <property type="entry name" value="WD40"/>
    <property type="match status" value="6"/>
</dbReference>
<organism evidence="8 9">
    <name type="scientific">Leptotrombidium deliense</name>
    <dbReference type="NCBI Taxonomy" id="299467"/>
    <lineage>
        <taxon>Eukaryota</taxon>
        <taxon>Metazoa</taxon>
        <taxon>Ecdysozoa</taxon>
        <taxon>Arthropoda</taxon>
        <taxon>Chelicerata</taxon>
        <taxon>Arachnida</taxon>
        <taxon>Acari</taxon>
        <taxon>Acariformes</taxon>
        <taxon>Trombidiformes</taxon>
        <taxon>Prostigmata</taxon>
        <taxon>Anystina</taxon>
        <taxon>Parasitengona</taxon>
        <taxon>Trombiculoidea</taxon>
        <taxon>Trombiculidae</taxon>
        <taxon>Leptotrombidium</taxon>
    </lineage>
</organism>
<dbReference type="SUPFAM" id="SSF48371">
    <property type="entry name" value="ARM repeat"/>
    <property type="match status" value="1"/>
</dbReference>
<evidence type="ECO:0000313" key="9">
    <source>
        <dbReference type="Proteomes" id="UP000288716"/>
    </source>
</evidence>
<dbReference type="InterPro" id="IPR015943">
    <property type="entry name" value="WD40/YVTN_repeat-like_dom_sf"/>
</dbReference>
<dbReference type="InterPro" id="IPR020472">
    <property type="entry name" value="WD40_PAC1"/>
</dbReference>
<dbReference type="GO" id="GO:0034511">
    <property type="term" value="F:U3 snoRNA binding"/>
    <property type="evidence" value="ECO:0007669"/>
    <property type="project" value="InterPro"/>
</dbReference>
<evidence type="ECO:0000256" key="6">
    <source>
        <dbReference type="SAM" id="MobiDB-lite"/>
    </source>
</evidence>
<feature type="domain" description="Nucleotide exchange factor Fes1" evidence="7">
    <location>
        <begin position="418"/>
        <end position="505"/>
    </location>
</feature>
<feature type="repeat" description="WD" evidence="5">
    <location>
        <begin position="133"/>
        <end position="174"/>
    </location>
</feature>
<comment type="subcellular location">
    <subcellularLocation>
        <location evidence="1">Nucleus</location>
    </subcellularLocation>
</comment>
<dbReference type="InterPro" id="IPR001680">
    <property type="entry name" value="WD40_rpt"/>
</dbReference>
<evidence type="ECO:0000256" key="3">
    <source>
        <dbReference type="ARBA" id="ARBA00022737"/>
    </source>
</evidence>
<dbReference type="STRING" id="299467.A0A443SQ73"/>
<dbReference type="InterPro" id="IPR039241">
    <property type="entry name" value="Rrp9-like"/>
</dbReference>
<feature type="repeat" description="WD" evidence="5">
    <location>
        <begin position="269"/>
        <end position="310"/>
    </location>
</feature>
<accession>A0A443SQ73</accession>
<dbReference type="OrthoDB" id="189968at2759"/>
<feature type="region of interest" description="Disordered" evidence="6">
    <location>
        <begin position="1"/>
        <end position="45"/>
    </location>
</feature>
<dbReference type="CDD" id="cd00200">
    <property type="entry name" value="WD40"/>
    <property type="match status" value="1"/>
</dbReference>
<name>A0A443SQ73_9ACAR</name>
<dbReference type="InterPro" id="IPR019775">
    <property type="entry name" value="WD40_repeat_CS"/>
</dbReference>
<dbReference type="Proteomes" id="UP000288716">
    <property type="component" value="Unassembled WGS sequence"/>
</dbReference>
<keyword evidence="2 5" id="KW-0853">WD repeat</keyword>
<dbReference type="PROSITE" id="PS50082">
    <property type="entry name" value="WD_REPEATS_2"/>
    <property type="match status" value="5"/>
</dbReference>
<keyword evidence="9" id="KW-1185">Reference proteome</keyword>
<dbReference type="InterPro" id="IPR016024">
    <property type="entry name" value="ARM-type_fold"/>
</dbReference>
<evidence type="ECO:0000256" key="2">
    <source>
        <dbReference type="ARBA" id="ARBA00022574"/>
    </source>
</evidence>
<dbReference type="FunFam" id="2.130.10.10:FF:000509">
    <property type="entry name" value="U3 small nucleolar RNA-interacting protein"/>
    <property type="match status" value="1"/>
</dbReference>
<dbReference type="InterPro" id="IPR036322">
    <property type="entry name" value="WD40_repeat_dom_sf"/>
</dbReference>
<protein>
    <submittedName>
        <fullName evidence="8">U3 small nucleolar RNA-interacting protein 2-like protein</fullName>
    </submittedName>
</protein>
<feature type="non-terminal residue" evidence="8">
    <location>
        <position position="724"/>
    </location>
</feature>
<dbReference type="EMBL" id="NCKV01000808">
    <property type="protein sequence ID" value="RWS29678.1"/>
    <property type="molecule type" value="Genomic_DNA"/>
</dbReference>